<dbReference type="SUPFAM" id="SSF63763">
    <property type="entry name" value="SAND domain-like"/>
    <property type="match status" value="1"/>
</dbReference>
<comment type="caution">
    <text evidence="10">The sequence shown here is derived from an EMBL/GenBank/DDBJ whole genome shotgun (WGS) entry which is preliminary data.</text>
</comment>
<dbReference type="InterPro" id="IPR037000">
    <property type="entry name" value="Ski_DNA-bd_sf"/>
</dbReference>
<feature type="compositionally biased region" description="Basic and acidic residues" evidence="8">
    <location>
        <begin position="863"/>
        <end position="872"/>
    </location>
</feature>
<dbReference type="GO" id="GO:0000981">
    <property type="term" value="F:DNA-binding transcription factor activity, RNA polymerase II-specific"/>
    <property type="evidence" value="ECO:0007669"/>
    <property type="project" value="TreeGrafter"/>
</dbReference>
<feature type="region of interest" description="Disordered" evidence="8">
    <location>
        <begin position="861"/>
        <end position="904"/>
    </location>
</feature>
<evidence type="ECO:0000256" key="5">
    <source>
        <dbReference type="ARBA" id="ARBA00023163"/>
    </source>
</evidence>
<dbReference type="InterPro" id="IPR009061">
    <property type="entry name" value="DNA-bd_dom_put_sf"/>
</dbReference>
<dbReference type="InterPro" id="IPR023216">
    <property type="entry name" value="Tscrpt_reg_SKI_SnoN"/>
</dbReference>
<dbReference type="OrthoDB" id="3938623at2759"/>
<dbReference type="InterPro" id="IPR014890">
    <property type="entry name" value="c-SKI_SMAD4-bd_dom"/>
</dbReference>
<feature type="compositionally biased region" description="Basic and acidic residues" evidence="8">
    <location>
        <begin position="885"/>
        <end position="904"/>
    </location>
</feature>
<dbReference type="GO" id="GO:0005634">
    <property type="term" value="C:nucleus"/>
    <property type="evidence" value="ECO:0007669"/>
    <property type="project" value="UniProtKB-SubCell"/>
</dbReference>
<dbReference type="GO" id="GO:0000122">
    <property type="term" value="P:negative regulation of transcription by RNA polymerase II"/>
    <property type="evidence" value="ECO:0007669"/>
    <property type="project" value="TreeGrafter"/>
</dbReference>
<accession>A0A9D3P696</accession>
<dbReference type="CDD" id="cd21080">
    <property type="entry name" value="DHD_Skor"/>
    <property type="match status" value="1"/>
</dbReference>
<name>A0A9D3P696_9TELE</name>
<dbReference type="FunFam" id="3.10.390.10:FF:000001">
    <property type="entry name" value="SKI family transcriptional corepressor 1"/>
    <property type="match status" value="1"/>
</dbReference>
<reference evidence="10 11" key="1">
    <citation type="submission" date="2021-06" db="EMBL/GenBank/DDBJ databases">
        <title>Chromosome-level genome assembly of the red-tail catfish (Hemibagrus wyckioides).</title>
        <authorList>
            <person name="Shao F."/>
        </authorList>
    </citation>
    <scope>NUCLEOTIDE SEQUENCE [LARGE SCALE GENOMIC DNA]</scope>
    <source>
        <strain evidence="10">EC202008001</strain>
        <tissue evidence="10">Blood</tissue>
    </source>
</reference>
<dbReference type="InterPro" id="IPR029245">
    <property type="entry name" value="DUF4528"/>
</dbReference>
<feature type="compositionally biased region" description="Acidic residues" evidence="8">
    <location>
        <begin position="746"/>
        <end position="757"/>
    </location>
</feature>
<dbReference type="PANTHER" id="PTHR10005:SF8">
    <property type="entry name" value="SKI FAMILY TRANSCRIPTIONAL COREPRESSOR 1"/>
    <property type="match status" value="1"/>
</dbReference>
<dbReference type="AlphaFoldDB" id="A0A9D3P696"/>
<protein>
    <recommendedName>
        <fullName evidence="9">c-SKI SMAD4-binding domain-containing protein</fullName>
    </recommendedName>
</protein>
<dbReference type="Proteomes" id="UP000824219">
    <property type="component" value="Linkage Group LG04"/>
</dbReference>
<feature type="region of interest" description="Disordered" evidence="8">
    <location>
        <begin position="265"/>
        <end position="288"/>
    </location>
</feature>
<dbReference type="EMBL" id="JAHKSW010000004">
    <property type="protein sequence ID" value="KAG7333227.1"/>
    <property type="molecule type" value="Genomic_DNA"/>
</dbReference>
<keyword evidence="4" id="KW-0805">Transcription regulation</keyword>
<feature type="compositionally biased region" description="Polar residues" evidence="8">
    <location>
        <begin position="502"/>
        <end position="523"/>
    </location>
</feature>
<dbReference type="SMART" id="SM01046">
    <property type="entry name" value="c-SKI_SMAD_bind"/>
    <property type="match status" value="1"/>
</dbReference>
<dbReference type="Pfam" id="PF02437">
    <property type="entry name" value="Ski_Sno_DHD"/>
    <property type="match status" value="1"/>
</dbReference>
<evidence type="ECO:0000256" key="6">
    <source>
        <dbReference type="ARBA" id="ARBA00023242"/>
    </source>
</evidence>
<keyword evidence="7" id="KW-0175">Coiled coil</keyword>
<evidence type="ECO:0000256" key="2">
    <source>
        <dbReference type="ARBA" id="ARBA00009513"/>
    </source>
</evidence>
<keyword evidence="11" id="KW-1185">Reference proteome</keyword>
<dbReference type="GO" id="GO:0000978">
    <property type="term" value="F:RNA polymerase II cis-regulatory region sequence-specific DNA binding"/>
    <property type="evidence" value="ECO:0007669"/>
    <property type="project" value="TreeGrafter"/>
</dbReference>
<evidence type="ECO:0000256" key="8">
    <source>
        <dbReference type="SAM" id="MobiDB-lite"/>
    </source>
</evidence>
<organism evidence="10 11">
    <name type="scientific">Hemibagrus wyckioides</name>
    <dbReference type="NCBI Taxonomy" id="337641"/>
    <lineage>
        <taxon>Eukaryota</taxon>
        <taxon>Metazoa</taxon>
        <taxon>Chordata</taxon>
        <taxon>Craniata</taxon>
        <taxon>Vertebrata</taxon>
        <taxon>Euteleostomi</taxon>
        <taxon>Actinopterygii</taxon>
        <taxon>Neopterygii</taxon>
        <taxon>Teleostei</taxon>
        <taxon>Ostariophysi</taxon>
        <taxon>Siluriformes</taxon>
        <taxon>Bagridae</taxon>
        <taxon>Hemibagrus</taxon>
    </lineage>
</organism>
<dbReference type="SUPFAM" id="SSF46955">
    <property type="entry name" value="Putative DNA-binding domain"/>
    <property type="match status" value="1"/>
</dbReference>
<dbReference type="GO" id="GO:0005667">
    <property type="term" value="C:transcription regulator complex"/>
    <property type="evidence" value="ECO:0007669"/>
    <property type="project" value="TreeGrafter"/>
</dbReference>
<feature type="region of interest" description="Disordered" evidence="8">
    <location>
        <begin position="492"/>
        <end position="525"/>
    </location>
</feature>
<evidence type="ECO:0000256" key="7">
    <source>
        <dbReference type="SAM" id="Coils"/>
    </source>
</evidence>
<sequence length="1006" mass="111673">MLFPSTFRNNRVRPAASEVLTCHLHQRKLPPWTSFCVRYSAVINDQFGLSNFNWQVQGANYHILRTGAFPFIKYHCTKAPPQNLDFENKFFGILKVINLGIPCLAYGLGSWMVAGVTETVHTSAGPVTVYFAYKEHYSDADPALPGLNGAISSSLAVSSPFKSVQLLQCIVDEHGGGAGCCCRSGLLCNTRLLWSSLTAWSKNTRQDSTMAFGPFSCGANRQGEGDEVMTGTHEEVAGEISTDKTQSFSSLQIRFPGMESISSQISAGRDSTCSPNSKQELQSYTGPTLKPNQVSETSLYGIPIVSLVIDGQERLCLAQISNTLLKNYSYNEIHNRRVALGITCVQCTPVQLEILRRAGAMPISSRRCGMITKREAERLCKSFLGEHNPPKLPENFAFDVSHECAWGCRGSFIPARYNSSRAKCIKCSFCNMYFSPNKFIFHSHRTPESKYMQPDAANFNSWRRHLKLTDKSSSEDVIHAWEDVKAMFNGGSRKRTLPGHGSESSSPLKSQGPVNQVQGSSSEVPLKTLRCEDDRATVPIPSGIRSYPVIPVPSKSFGMLQKIPPPLFPHPYGFQAFGLCQKKDDGVVGDQNKTNLPGVFWPGAKDSAYPSFPMFWPTAGGLPMAPYHHAPPKPPPEVLCARQHEFDASEPSERSASTPKDLIENERCSSTQSSRNDEDKSGDETRPTESMPRKPSYVSAFRPVVKDTESIAKLYGNRGPYSGTRPGYLSPDFLSESSSYRSASPDVDDSAEDPDVDVESHKVQEDEERLQLSVDNHHSPPATLSVHVHGDGGKGQGEENSRSVAMSDPHTTHTSEAEKQNKPLLESNKPATRFEVYTHERMAPLYQMSAPCFGSTATYQRDSSVKDAHEEEPSSTVEEITAPKTLHEHTGAPEGGPREPEDMEAMRSEAGRVSRIEINIENMAKEELQKQLVEQVELRKKLEREFQSLKDNFQDQMKRELSYREEMVQQLQIVRAHDALHHFSCKMLTPRHCSGTCTFKPPLLPP</sequence>
<dbReference type="GO" id="GO:0005737">
    <property type="term" value="C:cytoplasm"/>
    <property type="evidence" value="ECO:0007669"/>
    <property type="project" value="TreeGrafter"/>
</dbReference>
<evidence type="ECO:0000256" key="1">
    <source>
        <dbReference type="ARBA" id="ARBA00004123"/>
    </source>
</evidence>
<proteinExistence type="inferred from homology"/>
<feature type="compositionally biased region" description="Basic and acidic residues" evidence="8">
    <location>
        <begin position="810"/>
        <end position="821"/>
    </location>
</feature>
<evidence type="ECO:0000256" key="4">
    <source>
        <dbReference type="ARBA" id="ARBA00023015"/>
    </source>
</evidence>
<feature type="compositionally biased region" description="Basic and acidic residues" evidence="8">
    <location>
        <begin position="788"/>
        <end position="801"/>
    </location>
</feature>
<feature type="coiled-coil region" evidence="7">
    <location>
        <begin position="925"/>
        <end position="959"/>
    </location>
</feature>
<feature type="compositionally biased region" description="Basic and acidic residues" evidence="8">
    <location>
        <begin position="675"/>
        <end position="687"/>
    </location>
</feature>
<gene>
    <name evidence="10" type="ORF">KOW79_003362</name>
</gene>
<keyword evidence="6" id="KW-0539">Nucleus</keyword>
<evidence type="ECO:0000313" key="10">
    <source>
        <dbReference type="EMBL" id="KAG7333227.1"/>
    </source>
</evidence>
<feature type="domain" description="c-SKI SMAD4-binding" evidence="9">
    <location>
        <begin position="397"/>
        <end position="489"/>
    </location>
</feature>
<keyword evidence="3" id="KW-0678">Repressor</keyword>
<dbReference type="InterPro" id="IPR003380">
    <property type="entry name" value="SKI/SNO/DAC"/>
</dbReference>
<evidence type="ECO:0000313" key="11">
    <source>
        <dbReference type="Proteomes" id="UP000824219"/>
    </source>
</evidence>
<dbReference type="Pfam" id="PF15031">
    <property type="entry name" value="DUF4528"/>
    <property type="match status" value="1"/>
</dbReference>
<dbReference type="Gene3D" id="3.10.390.10">
    <property type="entry name" value="SAND domain-like"/>
    <property type="match status" value="1"/>
</dbReference>
<dbReference type="PANTHER" id="PTHR10005">
    <property type="entry name" value="SKI ONCOGENE-RELATED"/>
    <property type="match status" value="1"/>
</dbReference>
<dbReference type="InterPro" id="IPR010919">
    <property type="entry name" value="SAND-like_dom_sf"/>
</dbReference>
<keyword evidence="5" id="KW-0804">Transcription</keyword>
<dbReference type="GO" id="GO:0030514">
    <property type="term" value="P:negative regulation of BMP signaling pathway"/>
    <property type="evidence" value="ECO:0007669"/>
    <property type="project" value="TreeGrafter"/>
</dbReference>
<dbReference type="GO" id="GO:0046332">
    <property type="term" value="F:SMAD binding"/>
    <property type="evidence" value="ECO:0007669"/>
    <property type="project" value="InterPro"/>
</dbReference>
<comment type="subcellular location">
    <subcellularLocation>
        <location evidence="1">Nucleus</location>
    </subcellularLocation>
</comment>
<dbReference type="Pfam" id="PF08782">
    <property type="entry name" value="c-SKI_SMAD_bind"/>
    <property type="match status" value="1"/>
</dbReference>
<feature type="region of interest" description="Disordered" evidence="8">
    <location>
        <begin position="645"/>
        <end position="830"/>
    </location>
</feature>
<comment type="similarity">
    <text evidence="2">Belongs to the SKI family.</text>
</comment>
<dbReference type="Gene3D" id="3.10.260.20">
    <property type="entry name" value="Ski"/>
    <property type="match status" value="1"/>
</dbReference>
<evidence type="ECO:0000259" key="9">
    <source>
        <dbReference type="SMART" id="SM01046"/>
    </source>
</evidence>
<evidence type="ECO:0000256" key="3">
    <source>
        <dbReference type="ARBA" id="ARBA00022491"/>
    </source>
</evidence>
<dbReference type="FunFam" id="3.10.260.20:FF:000003">
    <property type="entry name" value="SKI family transcriptional corepressor 1 homolog-B-like"/>
    <property type="match status" value="1"/>
</dbReference>